<organism evidence="2 3">
    <name type="scientific">Oceanobacillus neutriphilus</name>
    <dbReference type="NCBI Taxonomy" id="531815"/>
    <lineage>
        <taxon>Bacteria</taxon>
        <taxon>Bacillati</taxon>
        <taxon>Bacillota</taxon>
        <taxon>Bacilli</taxon>
        <taxon>Bacillales</taxon>
        <taxon>Bacillaceae</taxon>
        <taxon>Oceanobacillus</taxon>
    </lineage>
</organism>
<accession>A0ABQ2NUL4</accession>
<evidence type="ECO:0000313" key="3">
    <source>
        <dbReference type="Proteomes" id="UP000641206"/>
    </source>
</evidence>
<dbReference type="PROSITE" id="PS51257">
    <property type="entry name" value="PROKAR_LIPOPROTEIN"/>
    <property type="match status" value="1"/>
</dbReference>
<feature type="chain" id="PRO_5046891491" description="Lipoprotein" evidence="1">
    <location>
        <begin position="19"/>
        <end position="200"/>
    </location>
</feature>
<keyword evidence="1" id="KW-0732">Signal</keyword>
<dbReference type="EMBL" id="BMLW01000005">
    <property type="protein sequence ID" value="GGP10923.1"/>
    <property type="molecule type" value="Genomic_DNA"/>
</dbReference>
<name>A0ABQ2NUL4_9BACI</name>
<protein>
    <recommendedName>
        <fullName evidence="4">Lipoprotein</fullName>
    </recommendedName>
</protein>
<evidence type="ECO:0008006" key="4">
    <source>
        <dbReference type="Google" id="ProtNLM"/>
    </source>
</evidence>
<feature type="signal peptide" evidence="1">
    <location>
        <begin position="1"/>
        <end position="18"/>
    </location>
</feature>
<gene>
    <name evidence="2" type="ORF">GCM10011346_20970</name>
</gene>
<sequence>MKRVLMVLITGLTILTLAACGQNEADANTISISELTEREDAILSITSEQSFVFDFNIDDEYKEAAVWIEKYEAGNLIDDKLGYMTTQAEQKGSIIFTLSENDSENNNSFNVGIAVDGGVSSIHGSDSNVTDLENVSIVSGSIPEKIAVDNGEVVLASISYSQDENGIQSLTTDFYEDAAGHMNELEEYEFTYLLKAEFIK</sequence>
<evidence type="ECO:0000256" key="1">
    <source>
        <dbReference type="SAM" id="SignalP"/>
    </source>
</evidence>
<proteinExistence type="predicted"/>
<evidence type="ECO:0000313" key="2">
    <source>
        <dbReference type="EMBL" id="GGP10923.1"/>
    </source>
</evidence>
<comment type="caution">
    <text evidence="2">The sequence shown here is derived from an EMBL/GenBank/DDBJ whole genome shotgun (WGS) entry which is preliminary data.</text>
</comment>
<dbReference type="Proteomes" id="UP000641206">
    <property type="component" value="Unassembled WGS sequence"/>
</dbReference>
<keyword evidence="3" id="KW-1185">Reference proteome</keyword>
<reference evidence="3" key="1">
    <citation type="journal article" date="2019" name="Int. J. Syst. Evol. Microbiol.">
        <title>The Global Catalogue of Microorganisms (GCM) 10K type strain sequencing project: providing services to taxonomists for standard genome sequencing and annotation.</title>
        <authorList>
            <consortium name="The Broad Institute Genomics Platform"/>
            <consortium name="The Broad Institute Genome Sequencing Center for Infectious Disease"/>
            <person name="Wu L."/>
            <person name="Ma J."/>
        </authorList>
    </citation>
    <scope>NUCLEOTIDE SEQUENCE [LARGE SCALE GENOMIC DNA]</scope>
    <source>
        <strain evidence="3">CGMCC 1.7693</strain>
    </source>
</reference>
<dbReference type="RefSeq" id="WP_188734378.1">
    <property type="nucleotide sequence ID" value="NZ_BMLW01000005.1"/>
</dbReference>